<reference evidence="14 15" key="1">
    <citation type="submission" date="2016-10" db="EMBL/GenBank/DDBJ databases">
        <authorList>
            <person name="de Groot N.N."/>
        </authorList>
    </citation>
    <scope>NUCLEOTIDE SEQUENCE [LARGE SCALE GENOMIC DNA]</scope>
    <source>
        <strain evidence="14 15">KH1P1</strain>
    </source>
</reference>
<evidence type="ECO:0000256" key="2">
    <source>
        <dbReference type="ARBA" id="ARBA00018672"/>
    </source>
</evidence>
<dbReference type="CDD" id="cd17620">
    <property type="entry name" value="REC_OmpR_KdpE-like"/>
    <property type="match status" value="1"/>
</dbReference>
<dbReference type="Gene3D" id="1.10.10.10">
    <property type="entry name" value="Winged helix-like DNA-binding domain superfamily/Winged helix DNA-binding domain"/>
    <property type="match status" value="1"/>
</dbReference>
<evidence type="ECO:0000256" key="8">
    <source>
        <dbReference type="ARBA" id="ARBA00023163"/>
    </source>
</evidence>
<proteinExistence type="predicted"/>
<dbReference type="EMBL" id="FOIL01000036">
    <property type="protein sequence ID" value="SET72573.1"/>
    <property type="molecule type" value="Genomic_DNA"/>
</dbReference>
<dbReference type="PANTHER" id="PTHR48111">
    <property type="entry name" value="REGULATOR OF RPOS"/>
    <property type="match status" value="1"/>
</dbReference>
<dbReference type="InterPro" id="IPR001867">
    <property type="entry name" value="OmpR/PhoB-type_DNA-bd"/>
</dbReference>
<dbReference type="Pfam" id="PF00072">
    <property type="entry name" value="Response_reg"/>
    <property type="match status" value="1"/>
</dbReference>
<comment type="subcellular location">
    <subcellularLocation>
        <location evidence="1">Cytoplasm</location>
    </subcellularLocation>
</comment>
<evidence type="ECO:0000256" key="1">
    <source>
        <dbReference type="ARBA" id="ARBA00004496"/>
    </source>
</evidence>
<dbReference type="OrthoDB" id="9802426at2"/>
<dbReference type="PANTHER" id="PTHR48111:SF50">
    <property type="entry name" value="KDP OPERON TRANSCRIPTIONAL REGULATORY PROTEIN KDPE"/>
    <property type="match status" value="1"/>
</dbReference>
<feature type="modified residue" description="4-aspartylphosphate" evidence="10">
    <location>
        <position position="55"/>
    </location>
</feature>
<evidence type="ECO:0000256" key="4">
    <source>
        <dbReference type="ARBA" id="ARBA00022553"/>
    </source>
</evidence>
<dbReference type="PROSITE" id="PS51755">
    <property type="entry name" value="OMPR_PHOB"/>
    <property type="match status" value="1"/>
</dbReference>
<keyword evidence="6" id="KW-0805">Transcription regulation</keyword>
<dbReference type="InterPro" id="IPR036388">
    <property type="entry name" value="WH-like_DNA-bd_sf"/>
</dbReference>
<sequence>MSQKLEVLIVEDEKNICDFITTFLSAEGCHTETATKGKEAVSMIASHAPDVVLLDLGLPDIDGMEVIEKVREWSSVPIIVISARTQEDEKVRALDAGADDYLSKPIGTGELMARIRTALRHSNRLKTGAELYTKPFHARDLTIDFEKHLVLKGDEPIHLTQIEFRIIALLAQNGGRVMTYDAIIRAIWGPYADGDNSILRVNMAHIRRKLESNPAEPEYVFTEMGIGYRMIEDESAV</sequence>
<dbReference type="SMART" id="SM00448">
    <property type="entry name" value="REC"/>
    <property type="match status" value="1"/>
</dbReference>
<feature type="DNA-binding region" description="OmpR/PhoB-type" evidence="11">
    <location>
        <begin position="133"/>
        <end position="232"/>
    </location>
</feature>
<dbReference type="RefSeq" id="WP_074649948.1">
    <property type="nucleotide sequence ID" value="NZ_FOIL01000036.1"/>
</dbReference>
<feature type="domain" description="OmpR/PhoB-type" evidence="13">
    <location>
        <begin position="133"/>
        <end position="232"/>
    </location>
</feature>
<dbReference type="GO" id="GO:0005829">
    <property type="term" value="C:cytosol"/>
    <property type="evidence" value="ECO:0007669"/>
    <property type="project" value="TreeGrafter"/>
</dbReference>
<name>A0A1I0GMV5_9FIRM</name>
<dbReference type="Proteomes" id="UP000199820">
    <property type="component" value="Unassembled WGS sequence"/>
</dbReference>
<evidence type="ECO:0000256" key="9">
    <source>
        <dbReference type="ARBA" id="ARBA00024867"/>
    </source>
</evidence>
<evidence type="ECO:0000256" key="10">
    <source>
        <dbReference type="PROSITE-ProRule" id="PRU00169"/>
    </source>
</evidence>
<dbReference type="STRING" id="1526.SAMN02910262_00989"/>
<accession>A0A1I0GMV5</accession>
<dbReference type="GO" id="GO:0000987">
    <property type="term" value="F:cis-regulatory region sequence-specific DNA binding"/>
    <property type="evidence" value="ECO:0007669"/>
    <property type="project" value="UniProtKB-ARBA"/>
</dbReference>
<dbReference type="SUPFAM" id="SSF52172">
    <property type="entry name" value="CheY-like"/>
    <property type="match status" value="1"/>
</dbReference>
<dbReference type="eggNOG" id="COG0745">
    <property type="taxonomic scope" value="Bacteria"/>
</dbReference>
<keyword evidence="7 11" id="KW-0238">DNA-binding</keyword>
<dbReference type="CDD" id="cd00383">
    <property type="entry name" value="trans_reg_C"/>
    <property type="match status" value="1"/>
</dbReference>
<keyword evidence="8" id="KW-0804">Transcription</keyword>
<evidence type="ECO:0000313" key="14">
    <source>
        <dbReference type="EMBL" id="SET72573.1"/>
    </source>
</evidence>
<dbReference type="PROSITE" id="PS50110">
    <property type="entry name" value="RESPONSE_REGULATORY"/>
    <property type="match status" value="1"/>
</dbReference>
<evidence type="ECO:0000256" key="5">
    <source>
        <dbReference type="ARBA" id="ARBA00023012"/>
    </source>
</evidence>
<dbReference type="GO" id="GO:0032993">
    <property type="term" value="C:protein-DNA complex"/>
    <property type="evidence" value="ECO:0007669"/>
    <property type="project" value="TreeGrafter"/>
</dbReference>
<keyword evidence="15" id="KW-1185">Reference proteome</keyword>
<keyword evidence="3" id="KW-0963">Cytoplasm</keyword>
<organism evidence="14 15">
    <name type="scientific">[Clostridium] aminophilum</name>
    <dbReference type="NCBI Taxonomy" id="1526"/>
    <lineage>
        <taxon>Bacteria</taxon>
        <taxon>Bacillati</taxon>
        <taxon>Bacillota</taxon>
        <taxon>Clostridia</taxon>
        <taxon>Lachnospirales</taxon>
        <taxon>Lachnospiraceae</taxon>
    </lineage>
</organism>
<dbReference type="SMART" id="SM00862">
    <property type="entry name" value="Trans_reg_C"/>
    <property type="match status" value="1"/>
</dbReference>
<dbReference type="Gene3D" id="3.40.50.2300">
    <property type="match status" value="1"/>
</dbReference>
<evidence type="ECO:0000256" key="11">
    <source>
        <dbReference type="PROSITE-ProRule" id="PRU01091"/>
    </source>
</evidence>
<dbReference type="FunFam" id="3.40.50.2300:FF:000021">
    <property type="entry name" value="Two-component system response regulator KdpE"/>
    <property type="match status" value="1"/>
</dbReference>
<dbReference type="AlphaFoldDB" id="A0A1I0GMV5"/>
<dbReference type="GO" id="GO:0042802">
    <property type="term" value="F:identical protein binding"/>
    <property type="evidence" value="ECO:0007669"/>
    <property type="project" value="UniProtKB-ARBA"/>
</dbReference>
<evidence type="ECO:0000256" key="3">
    <source>
        <dbReference type="ARBA" id="ARBA00022490"/>
    </source>
</evidence>
<dbReference type="GO" id="GO:0000156">
    <property type="term" value="F:phosphorelay response regulator activity"/>
    <property type="evidence" value="ECO:0007669"/>
    <property type="project" value="TreeGrafter"/>
</dbReference>
<keyword evidence="5" id="KW-0902">Two-component regulatory system</keyword>
<evidence type="ECO:0000256" key="7">
    <source>
        <dbReference type="ARBA" id="ARBA00023125"/>
    </source>
</evidence>
<dbReference type="InterPro" id="IPR001789">
    <property type="entry name" value="Sig_transdc_resp-reg_receiver"/>
</dbReference>
<dbReference type="InterPro" id="IPR011006">
    <property type="entry name" value="CheY-like_superfamily"/>
</dbReference>
<keyword evidence="4 10" id="KW-0597">Phosphoprotein</keyword>
<evidence type="ECO:0000259" key="12">
    <source>
        <dbReference type="PROSITE" id="PS50110"/>
    </source>
</evidence>
<gene>
    <name evidence="14" type="ORF">SAMN04487771_103615</name>
</gene>
<dbReference type="Gene3D" id="6.10.250.690">
    <property type="match status" value="1"/>
</dbReference>
<comment type="function">
    <text evidence="9">May play the central regulatory role in sporulation. It may be an element of the effector pathway responsible for the activation of sporulation genes in response to nutritional stress. Spo0A may act in concert with spo0H (a sigma factor) to control the expression of some genes that are critical to the sporulation process.</text>
</comment>
<evidence type="ECO:0000313" key="15">
    <source>
        <dbReference type="Proteomes" id="UP000199820"/>
    </source>
</evidence>
<evidence type="ECO:0000259" key="13">
    <source>
        <dbReference type="PROSITE" id="PS51755"/>
    </source>
</evidence>
<dbReference type="Pfam" id="PF00486">
    <property type="entry name" value="Trans_reg_C"/>
    <property type="match status" value="1"/>
</dbReference>
<protein>
    <recommendedName>
        <fullName evidence="2">Stage 0 sporulation protein A homolog</fullName>
    </recommendedName>
</protein>
<dbReference type="GO" id="GO:0045893">
    <property type="term" value="P:positive regulation of DNA-templated transcription"/>
    <property type="evidence" value="ECO:0007669"/>
    <property type="project" value="UniProtKB-ARBA"/>
</dbReference>
<dbReference type="InterPro" id="IPR039420">
    <property type="entry name" value="WalR-like"/>
</dbReference>
<evidence type="ECO:0000256" key="6">
    <source>
        <dbReference type="ARBA" id="ARBA00023015"/>
    </source>
</evidence>
<feature type="domain" description="Response regulatory" evidence="12">
    <location>
        <begin position="6"/>
        <end position="119"/>
    </location>
</feature>